<dbReference type="InterPro" id="IPR002656">
    <property type="entry name" value="Acyl_transf_3_dom"/>
</dbReference>
<evidence type="ECO:0000313" key="3">
    <source>
        <dbReference type="EMBL" id="VWL99774.1"/>
    </source>
</evidence>
<keyword evidence="1" id="KW-0812">Transmembrane</keyword>
<keyword evidence="4" id="KW-1185">Reference proteome</keyword>
<feature type="domain" description="Acyltransferase 3" evidence="2">
    <location>
        <begin position="9"/>
        <end position="137"/>
    </location>
</feature>
<name>A0A5K1J9N5_9ACTN</name>
<organism evidence="3 4">
    <name type="scientific">Collinsella aerofaciens</name>
    <dbReference type="NCBI Taxonomy" id="74426"/>
    <lineage>
        <taxon>Bacteria</taxon>
        <taxon>Bacillati</taxon>
        <taxon>Actinomycetota</taxon>
        <taxon>Coriobacteriia</taxon>
        <taxon>Coriobacteriales</taxon>
        <taxon>Coriobacteriaceae</taxon>
        <taxon>Collinsella</taxon>
    </lineage>
</organism>
<evidence type="ECO:0000256" key="1">
    <source>
        <dbReference type="SAM" id="Phobius"/>
    </source>
</evidence>
<dbReference type="RefSeq" id="WP_187324864.1">
    <property type="nucleotide sequence ID" value="NZ_CAAKNU010000108.1"/>
</dbReference>
<feature type="transmembrane region" description="Helical" evidence="1">
    <location>
        <begin position="52"/>
        <end position="77"/>
    </location>
</feature>
<dbReference type="AlphaFoldDB" id="A0A5K1J9N5"/>
<evidence type="ECO:0000313" key="4">
    <source>
        <dbReference type="Proteomes" id="UP000361836"/>
    </source>
</evidence>
<keyword evidence="3" id="KW-0012">Acyltransferase</keyword>
<keyword evidence="1" id="KW-0472">Membrane</keyword>
<evidence type="ECO:0000259" key="2">
    <source>
        <dbReference type="Pfam" id="PF01757"/>
    </source>
</evidence>
<dbReference type="Pfam" id="PF01757">
    <property type="entry name" value="Acyl_transf_3"/>
    <property type="match status" value="1"/>
</dbReference>
<feature type="transmembrane region" description="Helical" evidence="1">
    <location>
        <begin position="12"/>
        <end position="32"/>
    </location>
</feature>
<sequence>MGSKASRNTSIEALRLVAVAGIAMFHTFQWTFQAVCTGLPEYAPLAAFPYSGVLGFINLLGCWANEVFFMISGYFLVPSAVRALQNGSSAQDLTLKSLRRLKKIVLPTLFYCAACLFVSIYVYPLPEISLHESVGSRWASSLSGSTPPQSAWRRCLG</sequence>
<feature type="transmembrane region" description="Helical" evidence="1">
    <location>
        <begin position="104"/>
        <end position="123"/>
    </location>
</feature>
<dbReference type="GO" id="GO:0016747">
    <property type="term" value="F:acyltransferase activity, transferring groups other than amino-acyl groups"/>
    <property type="evidence" value="ECO:0007669"/>
    <property type="project" value="InterPro"/>
</dbReference>
<dbReference type="Proteomes" id="UP000361836">
    <property type="component" value="Unassembled WGS sequence"/>
</dbReference>
<reference evidence="3 4" key="1">
    <citation type="submission" date="2019-10" db="EMBL/GenBank/DDBJ databases">
        <authorList>
            <person name="Wolf R A."/>
        </authorList>
    </citation>
    <scope>NUCLEOTIDE SEQUENCE [LARGE SCALE GENOMIC DNA]</scope>
    <source>
        <strain evidence="3">Collinsella_aerofaciens_MC2</strain>
    </source>
</reference>
<keyword evidence="1" id="KW-1133">Transmembrane helix</keyword>
<proteinExistence type="predicted"/>
<protein>
    <submittedName>
        <fullName evidence="3">Acyltransferase family protein</fullName>
    </submittedName>
</protein>
<accession>A0A5K1J9N5</accession>
<gene>
    <name evidence="3" type="ORF">KCJAJFAP_00781</name>
</gene>
<keyword evidence="3" id="KW-0808">Transferase</keyword>
<dbReference type="EMBL" id="CABWIE010000030">
    <property type="protein sequence ID" value="VWL99774.1"/>
    <property type="molecule type" value="Genomic_DNA"/>
</dbReference>